<dbReference type="PANTHER" id="PTHR40278:SF1">
    <property type="entry name" value="DNA UTILIZATION PROTEIN HOFN"/>
    <property type="match status" value="1"/>
</dbReference>
<dbReference type="Proteomes" id="UP000322981">
    <property type="component" value="Unassembled WGS sequence"/>
</dbReference>
<keyword evidence="1" id="KW-0812">Transmembrane</keyword>
<evidence type="ECO:0000256" key="1">
    <source>
        <dbReference type="SAM" id="Phobius"/>
    </source>
</evidence>
<gene>
    <name evidence="2" type="ORF">F2Q65_01820</name>
</gene>
<dbReference type="InterPro" id="IPR043129">
    <property type="entry name" value="ATPase_NBD"/>
</dbReference>
<organism evidence="2 3">
    <name type="scientific">Thiohalocapsa marina</name>
    <dbReference type="NCBI Taxonomy" id="424902"/>
    <lineage>
        <taxon>Bacteria</taxon>
        <taxon>Pseudomonadati</taxon>
        <taxon>Pseudomonadota</taxon>
        <taxon>Gammaproteobacteria</taxon>
        <taxon>Chromatiales</taxon>
        <taxon>Chromatiaceae</taxon>
        <taxon>Thiohalocapsa</taxon>
    </lineage>
</organism>
<dbReference type="EMBL" id="VWXX01000002">
    <property type="protein sequence ID" value="KAA6187289.1"/>
    <property type="molecule type" value="Genomic_DNA"/>
</dbReference>
<dbReference type="InterPro" id="IPR007813">
    <property type="entry name" value="PilN"/>
</dbReference>
<sequence length="365" mass="41131">MSRTVSISRIPLPRIPSLAVPAQLSRWKAALVQCLPARLRRLLAFRHPQLVVIPRGDAAELLRRIDHETAHVATLDLAEPEGLGDVVAITRRNARYNLCVELPVDRVLERRVALPVQVKDNLQRVVSYEIDRLTPFSAADVYYDARIAGVLARGAKLDVRLAVCRRAEVDGWLRRLNDEGAPADRLTWTGAWPGANLLPPADRPRRGRAATVVSITLLALVVVLAVAALVTPYWQKSRQHDFLQAELRQTRARALEVERLRDALDKARLGRVEILRLRREQPRMTDLLRELTERLPDGTWVQVLDFRDGGVDLRGESDQATALIQLLEQGSGLSQVSFRSPVTQVADTDRERFHVAFLYRRPTSP</sequence>
<keyword evidence="3" id="KW-1185">Reference proteome</keyword>
<dbReference type="Gene3D" id="3.30.420.380">
    <property type="match status" value="1"/>
</dbReference>
<protein>
    <submittedName>
        <fullName evidence="2">Fimbrial assembly protein</fullName>
    </submittedName>
</protein>
<dbReference type="PANTHER" id="PTHR40278">
    <property type="entry name" value="DNA UTILIZATION PROTEIN HOFN"/>
    <property type="match status" value="1"/>
</dbReference>
<dbReference type="SUPFAM" id="SSF53067">
    <property type="entry name" value="Actin-like ATPase domain"/>
    <property type="match status" value="1"/>
</dbReference>
<dbReference type="Pfam" id="PF05137">
    <property type="entry name" value="PilN"/>
    <property type="match status" value="1"/>
</dbReference>
<dbReference type="RefSeq" id="WP_150089826.1">
    <property type="nucleotide sequence ID" value="NZ_JBFUOH010000013.1"/>
</dbReference>
<proteinExistence type="predicted"/>
<evidence type="ECO:0000313" key="3">
    <source>
        <dbReference type="Proteomes" id="UP000322981"/>
    </source>
</evidence>
<feature type="transmembrane region" description="Helical" evidence="1">
    <location>
        <begin position="212"/>
        <end position="234"/>
    </location>
</feature>
<accession>A0A5M8FU59</accession>
<name>A0A5M8FU59_9GAMM</name>
<dbReference type="InterPro" id="IPR052534">
    <property type="entry name" value="Extracell_DNA_Util/SecSys_Comp"/>
</dbReference>
<dbReference type="OrthoDB" id="5621075at2"/>
<evidence type="ECO:0000313" key="2">
    <source>
        <dbReference type="EMBL" id="KAA6187289.1"/>
    </source>
</evidence>
<dbReference type="AlphaFoldDB" id="A0A5M8FU59"/>
<keyword evidence="1" id="KW-0472">Membrane</keyword>
<keyword evidence="1" id="KW-1133">Transmembrane helix</keyword>
<reference evidence="2 3" key="1">
    <citation type="submission" date="2019-09" db="EMBL/GenBank/DDBJ databases">
        <title>Whole-genome sequence of the purple sulfur bacterium Thiohalocapsa marina DSM 19078.</title>
        <authorList>
            <person name="Kyndt J.A."/>
            <person name="Meyer T.E."/>
        </authorList>
    </citation>
    <scope>NUCLEOTIDE SEQUENCE [LARGE SCALE GENOMIC DNA]</scope>
    <source>
        <strain evidence="2 3">DSM 19078</strain>
    </source>
</reference>
<comment type="caution">
    <text evidence="2">The sequence shown here is derived from an EMBL/GenBank/DDBJ whole genome shotgun (WGS) entry which is preliminary data.</text>
</comment>